<evidence type="ECO:0000256" key="8">
    <source>
        <dbReference type="ARBA" id="ARBA00031423"/>
    </source>
</evidence>
<dbReference type="Gene3D" id="3.40.50.2000">
    <property type="entry name" value="Glycogen Phosphorylase B"/>
    <property type="match status" value="2"/>
</dbReference>
<evidence type="ECO:0000259" key="13">
    <source>
        <dbReference type="Pfam" id="PF13439"/>
    </source>
</evidence>
<dbReference type="EC" id="2.4.1.25" evidence="3 10"/>
<comment type="similarity">
    <text evidence="2 10">Belongs to the disproportionating enzyme family.</text>
</comment>
<evidence type="ECO:0000256" key="1">
    <source>
        <dbReference type="ARBA" id="ARBA00000439"/>
    </source>
</evidence>
<keyword evidence="5 10" id="KW-0328">Glycosyltransferase</keyword>
<dbReference type="InterPro" id="IPR028098">
    <property type="entry name" value="Glyco_trans_4-like_N"/>
</dbReference>
<sequence length="1155" mass="123093">MAENARTLLHRLARAHGVQTRYTGQDGSEQSVGDETLIRVLAALGVDVDPQGVAGLTTALEDAELAPWRRVLPPTVAVRRGHRATVPVHVAPGTEVTAVVRLEDGGECGLSTTTPLGQPRLVDGQERVRLDLEIPDDLPLGWHRIEVCSGGGSTHTATLICAPNRLTTVAPFLARRGWGVAAQGYSVTSEGSWGVGDVVDAAAVAEHAADHGADFVLLHPLHAIEPGPHPTDSPYSPVSRRFLSALLIRVTEIPEFAALPAHEQAELRAAGARAQEALLESGRVDRSAAAAALWPALRRVWQAPRTPEREADYAAFRRRQGTGLDDFALWSVLRLDAQAADPSSAAPHPQDPDRVPGGPEAERVRAERADDVDFHRWVQWVADGQLAAAQDRARAAGMRLGVMLDLAVGATRGSADAWMLGDVLVPGMSVGAPPEVFNQLGQDWSQHPWHPVRLAETGYAAFRDMVRTVIAHAGGLRMDHVLGLFRLWWIPEGMGAPEGAYVEYDHEVLLAVLTLEAERAGVVVIGEDLGTFEPWVQRRLAEAGILGTSILWFEQEDGAPTPPERYRRLCLAAVNTHDLPPTAGYLEGVHLDLRERLGLYTVDVAQERRRSAAEVEAFLDAARDRGLMAATGPDGAETREDQVVGLHRLLAQAPSALHCVSLVDAVGERRIQNQPGTLQEQYPNWTVPLGDPEGRTLTVEDLPRTPSVTRLYDAVEAELRAAVPVGVVVSLHTFPLAQPGRGDAGGMNVYVRQSARALARRGLRMLLLTRAEEPVDGARVTEVPAEDGAPAVTVVELAAGPAAPVAKEELAGHRDAFTAAARAWLSSGAVPGGPLLGDDGGAGDRARRVAFVHGHYWLSAATAQALAEELAAPLLQTMHTTGAVKVAEDEGHAEPRERLETEAALVHAADLLVVNSPAEARELHDVFDVDRRRLRVLPPGVDLEVFTPEGPAAWPGPDVHGGEDGPDARPLRVLFAGRVQRHKGPHLLVKALAELRERAAGGDPGVRVHVNGEASGPATLDVTALAAELGVSDLVSVSAPVPPALLAEQMRGADAVALPSASETYGLVAVEAQACGTPVLAHRVGGLVHAVHHGGSGVLVHPNTAEAWADALERVRDDRAAWAAMAPAAVRHARGHAWDVWAEGLLEALRELPRG</sequence>
<keyword evidence="6 10" id="KW-0808">Transferase</keyword>
<dbReference type="Pfam" id="PF00534">
    <property type="entry name" value="Glycos_transf_1"/>
    <property type="match status" value="1"/>
</dbReference>
<dbReference type="Proteomes" id="UP000560081">
    <property type="component" value="Unassembled WGS sequence"/>
</dbReference>
<organism evidence="15 16">
    <name type="scientific">Micrococcus flavus</name>
    <dbReference type="NCBI Taxonomy" id="384602"/>
    <lineage>
        <taxon>Bacteria</taxon>
        <taxon>Bacillati</taxon>
        <taxon>Actinomycetota</taxon>
        <taxon>Actinomycetes</taxon>
        <taxon>Micrococcales</taxon>
        <taxon>Micrococcaceae</taxon>
        <taxon>Micrococcus</taxon>
    </lineage>
</organism>
<feature type="region of interest" description="Disordered" evidence="11">
    <location>
        <begin position="340"/>
        <end position="366"/>
    </location>
</feature>
<dbReference type="AlphaFoldDB" id="A0A4Y8X398"/>
<dbReference type="SUPFAM" id="SSF53756">
    <property type="entry name" value="UDP-Glycosyltransferase/glycogen phosphorylase"/>
    <property type="match status" value="1"/>
</dbReference>
<dbReference type="PANTHER" id="PTHR32438">
    <property type="entry name" value="4-ALPHA-GLUCANOTRANSFERASE DPE1, CHLOROPLASTIC/AMYLOPLASTIC"/>
    <property type="match status" value="1"/>
</dbReference>
<feature type="domain" description="Glycosyl transferase family 1" evidence="12">
    <location>
        <begin position="969"/>
        <end position="1125"/>
    </location>
</feature>
<evidence type="ECO:0000256" key="7">
    <source>
        <dbReference type="ARBA" id="ARBA00023277"/>
    </source>
</evidence>
<gene>
    <name evidence="15" type="ORF">BJ976_001020</name>
</gene>
<dbReference type="Pfam" id="PF13439">
    <property type="entry name" value="Glyco_transf_4"/>
    <property type="match status" value="1"/>
</dbReference>
<dbReference type="SUPFAM" id="SSF51445">
    <property type="entry name" value="(Trans)glycosidases"/>
    <property type="match status" value="1"/>
</dbReference>
<dbReference type="Pfam" id="PF21226">
    <property type="entry name" value="MalQ_N"/>
    <property type="match status" value="1"/>
</dbReference>
<dbReference type="EMBL" id="JACHMC010000001">
    <property type="protein sequence ID" value="MBB4882669.1"/>
    <property type="molecule type" value="Genomic_DNA"/>
</dbReference>
<evidence type="ECO:0000256" key="10">
    <source>
        <dbReference type="RuleBase" id="RU361207"/>
    </source>
</evidence>
<evidence type="ECO:0000313" key="16">
    <source>
        <dbReference type="Proteomes" id="UP000560081"/>
    </source>
</evidence>
<comment type="caution">
    <text evidence="15">The sequence shown here is derived from an EMBL/GenBank/DDBJ whole genome shotgun (WGS) entry which is preliminary data.</text>
</comment>
<feature type="domain" description="MalQ N-terminal beta-sandwich" evidence="14">
    <location>
        <begin position="72"/>
        <end position="163"/>
    </location>
</feature>
<evidence type="ECO:0000256" key="9">
    <source>
        <dbReference type="ARBA" id="ARBA00031501"/>
    </source>
</evidence>
<dbReference type="InterPro" id="IPR017853">
    <property type="entry name" value="GH"/>
</dbReference>
<dbReference type="GO" id="GO:0005975">
    <property type="term" value="P:carbohydrate metabolic process"/>
    <property type="evidence" value="ECO:0007669"/>
    <property type="project" value="InterPro"/>
</dbReference>
<evidence type="ECO:0000259" key="14">
    <source>
        <dbReference type="Pfam" id="PF21226"/>
    </source>
</evidence>
<dbReference type="Gene3D" id="3.20.20.80">
    <property type="entry name" value="Glycosidases"/>
    <property type="match status" value="1"/>
</dbReference>
<evidence type="ECO:0000259" key="12">
    <source>
        <dbReference type="Pfam" id="PF00534"/>
    </source>
</evidence>
<dbReference type="GO" id="GO:0004134">
    <property type="term" value="F:4-alpha-glucanotransferase activity"/>
    <property type="evidence" value="ECO:0007669"/>
    <property type="project" value="UniProtKB-EC"/>
</dbReference>
<evidence type="ECO:0000256" key="3">
    <source>
        <dbReference type="ARBA" id="ARBA00012560"/>
    </source>
</evidence>
<dbReference type="RefSeq" id="WP_135027478.1">
    <property type="nucleotide sequence ID" value="NZ_BMLA01000001.1"/>
</dbReference>
<name>A0A4Y8X398_9MICC</name>
<evidence type="ECO:0000256" key="4">
    <source>
        <dbReference type="ARBA" id="ARBA00020295"/>
    </source>
</evidence>
<evidence type="ECO:0000256" key="6">
    <source>
        <dbReference type="ARBA" id="ARBA00022679"/>
    </source>
</evidence>
<dbReference type="InterPro" id="IPR003385">
    <property type="entry name" value="Glyco_hydro_77"/>
</dbReference>
<comment type="catalytic activity">
    <reaction evidence="1 10">
        <text>Transfers a segment of a (1-&gt;4)-alpha-D-glucan to a new position in an acceptor, which may be glucose or a (1-&gt;4)-alpha-D-glucan.</text>
        <dbReference type="EC" id="2.4.1.25"/>
    </reaction>
</comment>
<dbReference type="NCBIfam" id="TIGR00217">
    <property type="entry name" value="malQ"/>
    <property type="match status" value="1"/>
</dbReference>
<accession>A0A4Y8X398</accession>
<reference evidence="15 16" key="1">
    <citation type="submission" date="2020-08" db="EMBL/GenBank/DDBJ databases">
        <title>Sequencing the genomes of 1000 actinobacteria strains.</title>
        <authorList>
            <person name="Klenk H.-P."/>
        </authorList>
    </citation>
    <scope>NUCLEOTIDE SEQUENCE [LARGE SCALE GENOMIC DNA]</scope>
    <source>
        <strain evidence="15 16">DSM 19079</strain>
    </source>
</reference>
<dbReference type="InterPro" id="IPR048458">
    <property type="entry name" value="MalQ_N"/>
</dbReference>
<feature type="domain" description="Glycosyltransferase subfamily 4-like N-terminal" evidence="13">
    <location>
        <begin position="745"/>
        <end position="944"/>
    </location>
</feature>
<protein>
    <recommendedName>
        <fullName evidence="4 10">4-alpha-glucanotransferase</fullName>
        <ecNumber evidence="3 10">2.4.1.25</ecNumber>
    </recommendedName>
    <alternativeName>
        <fullName evidence="8 10">Amylomaltase</fullName>
    </alternativeName>
    <alternativeName>
        <fullName evidence="9 10">Disproportionating enzyme</fullName>
    </alternativeName>
</protein>
<keyword evidence="7 10" id="KW-0119">Carbohydrate metabolism</keyword>
<dbReference type="InterPro" id="IPR001296">
    <property type="entry name" value="Glyco_trans_1"/>
</dbReference>
<evidence type="ECO:0000256" key="11">
    <source>
        <dbReference type="SAM" id="MobiDB-lite"/>
    </source>
</evidence>
<dbReference type="OrthoDB" id="9811841at2"/>
<evidence type="ECO:0000313" key="15">
    <source>
        <dbReference type="EMBL" id="MBB4882669.1"/>
    </source>
</evidence>
<proteinExistence type="inferred from homology"/>
<dbReference type="Pfam" id="PF02446">
    <property type="entry name" value="Glyco_hydro_77"/>
    <property type="match status" value="1"/>
</dbReference>
<feature type="compositionally biased region" description="Basic and acidic residues" evidence="11">
    <location>
        <begin position="350"/>
        <end position="366"/>
    </location>
</feature>
<evidence type="ECO:0000256" key="2">
    <source>
        <dbReference type="ARBA" id="ARBA00005684"/>
    </source>
</evidence>
<keyword evidence="16" id="KW-1185">Reference proteome</keyword>
<dbReference type="PANTHER" id="PTHR32438:SF5">
    <property type="entry name" value="4-ALPHA-GLUCANOTRANSFERASE DPE1, CHLOROPLASTIC_AMYLOPLASTIC"/>
    <property type="match status" value="1"/>
</dbReference>
<evidence type="ECO:0000256" key="5">
    <source>
        <dbReference type="ARBA" id="ARBA00022676"/>
    </source>
</evidence>